<sequence>MWPSRLQRLGHFNSSVLKRLSVVSSNSAAIRLYESFGFKAWAIDTEALKVGDVYHHETLMRRDTVS</sequence>
<organism evidence="1 2">
    <name type="scientific">Rhizobium lusitanum</name>
    <dbReference type="NCBI Taxonomy" id="293958"/>
    <lineage>
        <taxon>Bacteria</taxon>
        <taxon>Pseudomonadati</taxon>
        <taxon>Pseudomonadota</taxon>
        <taxon>Alphaproteobacteria</taxon>
        <taxon>Hyphomicrobiales</taxon>
        <taxon>Rhizobiaceae</taxon>
        <taxon>Rhizobium/Agrobacterium group</taxon>
        <taxon>Rhizobium</taxon>
    </lineage>
</organism>
<proteinExistence type="predicted"/>
<evidence type="ECO:0008006" key="3">
    <source>
        <dbReference type="Google" id="ProtNLM"/>
    </source>
</evidence>
<reference evidence="1 2" key="1">
    <citation type="submission" date="2016-08" db="EMBL/GenBank/DDBJ databases">
        <authorList>
            <person name="Seilhamer J.J."/>
        </authorList>
    </citation>
    <scope>NUCLEOTIDE SEQUENCE [LARGE SCALE GENOMIC DNA]</scope>
    <source>
        <strain evidence="1 2">P1-7</strain>
    </source>
</reference>
<evidence type="ECO:0000313" key="1">
    <source>
        <dbReference type="EMBL" id="SCB27290.1"/>
    </source>
</evidence>
<dbReference type="AlphaFoldDB" id="A0A1C3VHI7"/>
<dbReference type="InterPro" id="IPR016181">
    <property type="entry name" value="Acyl_CoA_acyltransferase"/>
</dbReference>
<protein>
    <recommendedName>
        <fullName evidence="3">GNAT family N-acetyltransferase</fullName>
    </recommendedName>
</protein>
<dbReference type="SUPFAM" id="SSF55729">
    <property type="entry name" value="Acyl-CoA N-acyltransferases (Nat)"/>
    <property type="match status" value="1"/>
</dbReference>
<evidence type="ECO:0000313" key="2">
    <source>
        <dbReference type="Proteomes" id="UP000199205"/>
    </source>
</evidence>
<dbReference type="EMBL" id="FMAF01000005">
    <property type="protein sequence ID" value="SCB27290.1"/>
    <property type="molecule type" value="Genomic_DNA"/>
</dbReference>
<dbReference type="Proteomes" id="UP000199205">
    <property type="component" value="Unassembled WGS sequence"/>
</dbReference>
<gene>
    <name evidence="1" type="ORF">GA0061101_105303</name>
</gene>
<accession>A0A1C3VHI7</accession>
<name>A0A1C3VHI7_9HYPH</name>
<dbReference type="Gene3D" id="3.40.630.30">
    <property type="match status" value="1"/>
</dbReference>